<evidence type="ECO:0000313" key="11">
    <source>
        <dbReference type="EMBL" id="TKA65668.1"/>
    </source>
</evidence>
<feature type="domain" description="tRNA wybutosine-synthesizing protein" evidence="10">
    <location>
        <begin position="7"/>
        <end position="251"/>
    </location>
</feature>
<protein>
    <recommendedName>
        <fullName evidence="2">tRNA(Phe) 7-[(3-amino-3-carboxypropyl)-4-demethylwyosine(37)-N(4)]-methyltransferase</fullName>
        <ecNumber evidence="2">2.1.1.282</ecNumber>
    </recommendedName>
    <alternativeName>
        <fullName evidence="7">tRNA(Phe) 7-((3-amino-3-carboxypropyl)-4-demethylwyosine(37)-N(4))-methyltransferase</fullName>
    </alternativeName>
</protein>
<name>A0A4U0WSH0_9PEZI</name>
<dbReference type="SUPFAM" id="SSF111278">
    <property type="entry name" value="SSo0622-like"/>
    <property type="match status" value="1"/>
</dbReference>
<gene>
    <name evidence="11" type="ORF">B0A49_04985</name>
</gene>
<dbReference type="GO" id="GO:0008033">
    <property type="term" value="P:tRNA processing"/>
    <property type="evidence" value="ECO:0007669"/>
    <property type="project" value="UniProtKB-KW"/>
</dbReference>
<keyword evidence="3" id="KW-0489">Methyltransferase</keyword>
<dbReference type="Gene3D" id="3.30.1960.10">
    <property type="entry name" value="tRNA wybutosine-synthesizing-like"/>
    <property type="match status" value="1"/>
</dbReference>
<evidence type="ECO:0000313" key="12">
    <source>
        <dbReference type="Proteomes" id="UP000308768"/>
    </source>
</evidence>
<comment type="similarity">
    <text evidence="1">Belongs to the TYW3 family.</text>
</comment>
<keyword evidence="6" id="KW-0819">tRNA processing</keyword>
<dbReference type="PANTHER" id="PTHR48418:SF1">
    <property type="entry name" value="TRNA WYBUTOSINE-SYNTHESIZING PROTEIN 3"/>
    <property type="match status" value="1"/>
</dbReference>
<dbReference type="EC" id="2.1.1.282" evidence="2"/>
<dbReference type="GO" id="GO:0008168">
    <property type="term" value="F:methyltransferase activity"/>
    <property type="evidence" value="ECO:0007669"/>
    <property type="project" value="UniProtKB-KW"/>
</dbReference>
<dbReference type="STRING" id="331657.A0A4U0WSH0"/>
<evidence type="ECO:0000256" key="7">
    <source>
        <dbReference type="ARBA" id="ARBA00030554"/>
    </source>
</evidence>
<comment type="caution">
    <text evidence="11">The sequence shown here is derived from an EMBL/GenBank/DDBJ whole genome shotgun (WGS) entry which is preliminary data.</text>
</comment>
<accession>A0A4U0WSH0</accession>
<comment type="catalytic activity">
    <reaction evidence="8">
        <text>4-demethyl-7-[(3S)-3-amino-3-carboxypropyl]wyosine(37) in tRNA(Phe) + S-adenosyl-L-methionine = 7-[(3S)-3-amino-3-carboxypropyl]wyosine(37) in tRNA(Phe) + S-adenosyl-L-homocysteine + H(+)</text>
        <dbReference type="Rhea" id="RHEA:36635"/>
        <dbReference type="Rhea" id="RHEA-COMP:10378"/>
        <dbReference type="Rhea" id="RHEA-COMP:10379"/>
        <dbReference type="ChEBI" id="CHEBI:15378"/>
        <dbReference type="ChEBI" id="CHEBI:57856"/>
        <dbReference type="ChEBI" id="CHEBI:59789"/>
        <dbReference type="ChEBI" id="CHEBI:73543"/>
        <dbReference type="ChEBI" id="CHEBI:73550"/>
        <dbReference type="EC" id="2.1.1.282"/>
    </reaction>
</comment>
<evidence type="ECO:0000256" key="2">
    <source>
        <dbReference type="ARBA" id="ARBA00012750"/>
    </source>
</evidence>
<evidence type="ECO:0000256" key="1">
    <source>
        <dbReference type="ARBA" id="ARBA00008569"/>
    </source>
</evidence>
<organism evidence="11 12">
    <name type="scientific">Cryomyces minteri</name>
    <dbReference type="NCBI Taxonomy" id="331657"/>
    <lineage>
        <taxon>Eukaryota</taxon>
        <taxon>Fungi</taxon>
        <taxon>Dikarya</taxon>
        <taxon>Ascomycota</taxon>
        <taxon>Pezizomycotina</taxon>
        <taxon>Dothideomycetes</taxon>
        <taxon>Dothideomycetes incertae sedis</taxon>
        <taxon>Cryomyces</taxon>
    </lineage>
</organism>
<dbReference type="AlphaFoldDB" id="A0A4U0WSH0"/>
<dbReference type="Proteomes" id="UP000308768">
    <property type="component" value="Unassembled WGS sequence"/>
</dbReference>
<dbReference type="InterPro" id="IPR036602">
    <property type="entry name" value="tRNA_yW-synthesising-like_sf"/>
</dbReference>
<dbReference type="GO" id="GO:0032259">
    <property type="term" value="P:methylation"/>
    <property type="evidence" value="ECO:0007669"/>
    <property type="project" value="UniProtKB-KW"/>
</dbReference>
<feature type="region of interest" description="Disordered" evidence="9">
    <location>
        <begin position="271"/>
        <end position="321"/>
    </location>
</feature>
<dbReference type="Pfam" id="PF02676">
    <property type="entry name" value="TYW3"/>
    <property type="match status" value="1"/>
</dbReference>
<keyword evidence="12" id="KW-1185">Reference proteome</keyword>
<proteinExistence type="inferred from homology"/>
<reference evidence="11 12" key="1">
    <citation type="submission" date="2017-03" db="EMBL/GenBank/DDBJ databases">
        <title>Genomes of endolithic fungi from Antarctica.</title>
        <authorList>
            <person name="Coleine C."/>
            <person name="Masonjones S."/>
            <person name="Stajich J.E."/>
        </authorList>
    </citation>
    <scope>NUCLEOTIDE SEQUENCE [LARGE SCALE GENOMIC DNA]</scope>
    <source>
        <strain evidence="11 12">CCFEE 5187</strain>
    </source>
</reference>
<keyword evidence="5" id="KW-0949">S-adenosyl-L-methionine</keyword>
<keyword evidence="4" id="KW-0808">Transferase</keyword>
<evidence type="ECO:0000256" key="4">
    <source>
        <dbReference type="ARBA" id="ARBA00022679"/>
    </source>
</evidence>
<dbReference type="OrthoDB" id="263283at2759"/>
<dbReference type="EMBL" id="NAJN01001113">
    <property type="protein sequence ID" value="TKA65668.1"/>
    <property type="molecule type" value="Genomic_DNA"/>
</dbReference>
<evidence type="ECO:0000256" key="6">
    <source>
        <dbReference type="ARBA" id="ARBA00022694"/>
    </source>
</evidence>
<evidence type="ECO:0000256" key="5">
    <source>
        <dbReference type="ARBA" id="ARBA00022691"/>
    </source>
</evidence>
<evidence type="ECO:0000256" key="3">
    <source>
        <dbReference type="ARBA" id="ARBA00022603"/>
    </source>
</evidence>
<sequence length="321" mass="34972">MQLDFAEKKRTILQHLAVPDAEYTDSSPKGTVDMGIRELVDEINRVDGLVTTSSCAGRVAVFLEGRKQFALDPLDEEESEAGVAPQVRSNAGGKGLGGKWLYVSHDAIEISEEAPAMQLRTLFGLVSPEKQAEHDPQKDSPRFVHLKFEPMILHLLTASSDHAQRVLSAALQAGFRESGAINLQRRLGAPATPMVAVRSSGLAFDAIVGYQGKEGAIVAMVDEMYLRTIVGIANERFLVNSHRINRFRLALLGAPLHSSIPALLGGKKLPSPEWEDATARKQRKRAEGLRRQLAQRDTTTTASQPGAHPEPESFDVGGVFH</sequence>
<dbReference type="InterPro" id="IPR003827">
    <property type="entry name" value="tRNA_yW-synthesising"/>
</dbReference>
<evidence type="ECO:0000256" key="9">
    <source>
        <dbReference type="SAM" id="MobiDB-lite"/>
    </source>
</evidence>
<evidence type="ECO:0000259" key="10">
    <source>
        <dbReference type="Pfam" id="PF02676"/>
    </source>
</evidence>
<evidence type="ECO:0000256" key="8">
    <source>
        <dbReference type="ARBA" id="ARBA00049202"/>
    </source>
</evidence>
<feature type="compositionally biased region" description="Polar residues" evidence="9">
    <location>
        <begin position="295"/>
        <end position="304"/>
    </location>
</feature>
<dbReference type="PANTHER" id="PTHR48418">
    <property type="entry name" value="TRNA WYBUTOSINE-SYNTHESIZING PROTEIN 3"/>
    <property type="match status" value="1"/>
</dbReference>